<feature type="signal peptide" evidence="2">
    <location>
        <begin position="1"/>
        <end position="26"/>
    </location>
</feature>
<feature type="compositionally biased region" description="Pro residues" evidence="1">
    <location>
        <begin position="220"/>
        <end position="238"/>
    </location>
</feature>
<dbReference type="Pfam" id="PF00395">
    <property type="entry name" value="SLH"/>
    <property type="match status" value="3"/>
</dbReference>
<dbReference type="Proteomes" id="UP000295418">
    <property type="component" value="Unassembled WGS sequence"/>
</dbReference>
<dbReference type="InterPro" id="IPR003343">
    <property type="entry name" value="Big_2"/>
</dbReference>
<protein>
    <recommendedName>
        <fullName evidence="3">SLH domain-containing protein</fullName>
    </recommendedName>
</protein>
<gene>
    <name evidence="4" type="ORF">E0485_14505</name>
</gene>
<evidence type="ECO:0000313" key="5">
    <source>
        <dbReference type="Proteomes" id="UP000295418"/>
    </source>
</evidence>
<dbReference type="Gene3D" id="2.60.40.1080">
    <property type="match status" value="1"/>
</dbReference>
<dbReference type="InterPro" id="IPR051465">
    <property type="entry name" value="Cell_Envelope_Struct_Comp"/>
</dbReference>
<sequence>MKIHILAKTLIASTLLLNVMATPILAETNGFTDIKGSYAEQAIKNLKDKGILSGLSDGSFNPQGELTRAEFMIVVVKALGLKVEPSATTHFTDVPDWASSYIDVAFKAGIISGINDTQFDANGTITREAMASILVRALVFQGVIPKDEVATLDFKDADSISDWAKPFVALAQKYKLMSGSPDGSFHPSGKATREMVAVVGDNLLKQVESYVAPETKSTPSPTPTPKPTPTPVPTPVPPSGGDSGGSSGGGSTGGGGETTPPTTNVAVTGVSLDKEHLELSVNGKTETLVATINPSNATNKNVTWSSSDESVATVLNGVVTPVKFGFAEITATTVDGNKAATTSVTVLREALKIHNVSIVSTNENRNVAEVGDHVIIVFVTDEQVEMNESFKINGKTPTYFSSSPHPTLKGKWNANADLLITESEKEGLVQFQLSIKGKDSGLYSQLITKVTDKTFVKVVGTRPNPITPQDFGYFADQNAYIVGFKIDLDTLPYKDIKKIEVTLYDGEDILTRRTAFRGVPLLNGDIVDQIANLQSDDILHGGEDGQLSVAFKKRTGGYLIDEYWCSVLYYFEKPTKAVITITDVNGLIYEASNENLIGSAPEIPIDPELIVGPEAEEYVQIQDFDYWAEQNTYNVGFKINIDNLPYKNIDMIEVFLMNGAQVLARNCAYDEQIGKLKDIDIEYSNDQQPDGQLSTPFYTTSYNSDLWLSEIFIPSVVPTKAVIRIKDNLNRIYEVEINKPTGVPTP</sequence>
<dbReference type="RefSeq" id="WP_132418769.1">
    <property type="nucleotide sequence ID" value="NZ_SKFG01000013.1"/>
</dbReference>
<proteinExistence type="predicted"/>
<name>A0A4R4EB95_9BACL</name>
<dbReference type="AlphaFoldDB" id="A0A4R4EB95"/>
<feature type="domain" description="SLH" evidence="3">
    <location>
        <begin position="90"/>
        <end position="148"/>
    </location>
</feature>
<evidence type="ECO:0000259" key="3">
    <source>
        <dbReference type="PROSITE" id="PS51272"/>
    </source>
</evidence>
<feature type="region of interest" description="Disordered" evidence="1">
    <location>
        <begin position="212"/>
        <end position="265"/>
    </location>
</feature>
<organism evidence="4 5">
    <name type="scientific">Paenibacillus albiflavus</name>
    <dbReference type="NCBI Taxonomy" id="2545760"/>
    <lineage>
        <taxon>Bacteria</taxon>
        <taxon>Bacillati</taxon>
        <taxon>Bacillota</taxon>
        <taxon>Bacilli</taxon>
        <taxon>Bacillales</taxon>
        <taxon>Paenibacillaceae</taxon>
        <taxon>Paenibacillus</taxon>
    </lineage>
</organism>
<keyword evidence="5" id="KW-1185">Reference proteome</keyword>
<comment type="caution">
    <text evidence="4">The sequence shown here is derived from an EMBL/GenBank/DDBJ whole genome shotgun (WGS) entry which is preliminary data.</text>
</comment>
<dbReference type="PROSITE" id="PS51272">
    <property type="entry name" value="SLH"/>
    <property type="match status" value="3"/>
</dbReference>
<feature type="compositionally biased region" description="Gly residues" evidence="1">
    <location>
        <begin position="241"/>
        <end position="257"/>
    </location>
</feature>
<evidence type="ECO:0000313" key="4">
    <source>
        <dbReference type="EMBL" id="TCZ76403.1"/>
    </source>
</evidence>
<dbReference type="PANTHER" id="PTHR43308">
    <property type="entry name" value="OUTER MEMBRANE PROTEIN ALPHA-RELATED"/>
    <property type="match status" value="1"/>
</dbReference>
<dbReference type="InterPro" id="IPR008964">
    <property type="entry name" value="Invasin/intimin_cell_adhesion"/>
</dbReference>
<dbReference type="InterPro" id="IPR001119">
    <property type="entry name" value="SLH_dom"/>
</dbReference>
<dbReference type="EMBL" id="SKFG01000013">
    <property type="protein sequence ID" value="TCZ76403.1"/>
    <property type="molecule type" value="Genomic_DNA"/>
</dbReference>
<dbReference type="OrthoDB" id="185675at2"/>
<evidence type="ECO:0000256" key="2">
    <source>
        <dbReference type="SAM" id="SignalP"/>
    </source>
</evidence>
<feature type="domain" description="SLH" evidence="3">
    <location>
        <begin position="26"/>
        <end position="89"/>
    </location>
</feature>
<feature type="domain" description="SLH" evidence="3">
    <location>
        <begin position="151"/>
        <end position="214"/>
    </location>
</feature>
<dbReference type="Pfam" id="PF02368">
    <property type="entry name" value="Big_2"/>
    <property type="match status" value="1"/>
</dbReference>
<dbReference type="SMART" id="SM00635">
    <property type="entry name" value="BID_2"/>
    <property type="match status" value="1"/>
</dbReference>
<feature type="chain" id="PRO_5020657347" description="SLH domain-containing protein" evidence="2">
    <location>
        <begin position="27"/>
        <end position="746"/>
    </location>
</feature>
<dbReference type="SUPFAM" id="SSF49373">
    <property type="entry name" value="Invasin/intimin cell-adhesion fragments"/>
    <property type="match status" value="1"/>
</dbReference>
<keyword evidence="2" id="KW-0732">Signal</keyword>
<reference evidence="4 5" key="1">
    <citation type="submission" date="2019-03" db="EMBL/GenBank/DDBJ databases">
        <authorList>
            <person name="Kim M.K.M."/>
        </authorList>
    </citation>
    <scope>NUCLEOTIDE SEQUENCE [LARGE SCALE GENOMIC DNA]</scope>
    <source>
        <strain evidence="4 5">18JY21-1</strain>
    </source>
</reference>
<accession>A0A4R4EB95</accession>
<evidence type="ECO:0000256" key="1">
    <source>
        <dbReference type="SAM" id="MobiDB-lite"/>
    </source>
</evidence>